<name>A0A1G2MZ58_9BACT</name>
<dbReference type="Proteomes" id="UP000178089">
    <property type="component" value="Unassembled WGS sequence"/>
</dbReference>
<gene>
    <name evidence="3" type="ORF">A3F51_00950</name>
</gene>
<evidence type="ECO:0000313" key="3">
    <source>
        <dbReference type="EMBL" id="OHA29166.1"/>
    </source>
</evidence>
<keyword evidence="2" id="KW-0472">Membrane</keyword>
<sequence>MRNMTSAHQGHRGHWVRRRHSSQRERTNPKVILFIVGCIIVAALIYQLAQAVEQLKIMNELSSGGGSIRF</sequence>
<keyword evidence="2" id="KW-0812">Transmembrane</keyword>
<reference evidence="3 4" key="1">
    <citation type="journal article" date="2016" name="Nat. Commun.">
        <title>Thousands of microbial genomes shed light on interconnected biogeochemical processes in an aquifer system.</title>
        <authorList>
            <person name="Anantharaman K."/>
            <person name="Brown C.T."/>
            <person name="Hug L.A."/>
            <person name="Sharon I."/>
            <person name="Castelle C.J."/>
            <person name="Probst A.J."/>
            <person name="Thomas B.C."/>
            <person name="Singh A."/>
            <person name="Wilkins M.J."/>
            <person name="Karaoz U."/>
            <person name="Brodie E.L."/>
            <person name="Williams K.H."/>
            <person name="Hubbard S.S."/>
            <person name="Banfield J.F."/>
        </authorList>
    </citation>
    <scope>NUCLEOTIDE SEQUENCE [LARGE SCALE GENOMIC DNA]</scope>
</reference>
<proteinExistence type="predicted"/>
<dbReference type="EMBL" id="MHRT01000005">
    <property type="protein sequence ID" value="OHA29166.1"/>
    <property type="molecule type" value="Genomic_DNA"/>
</dbReference>
<feature type="region of interest" description="Disordered" evidence="1">
    <location>
        <begin position="1"/>
        <end position="25"/>
    </location>
</feature>
<dbReference type="AlphaFoldDB" id="A0A1G2MZ58"/>
<protein>
    <submittedName>
        <fullName evidence="3">Uncharacterized protein</fullName>
    </submittedName>
</protein>
<accession>A0A1G2MZ58</accession>
<organism evidence="3 4">
    <name type="scientific">Candidatus Taylorbacteria bacterium RIFCSPHIGHO2_12_FULL_45_16</name>
    <dbReference type="NCBI Taxonomy" id="1802315"/>
    <lineage>
        <taxon>Bacteria</taxon>
        <taxon>Candidatus Tayloriibacteriota</taxon>
    </lineage>
</organism>
<comment type="caution">
    <text evidence="3">The sequence shown here is derived from an EMBL/GenBank/DDBJ whole genome shotgun (WGS) entry which is preliminary data.</text>
</comment>
<dbReference type="STRING" id="1802315.A3F51_00950"/>
<keyword evidence="2" id="KW-1133">Transmembrane helix</keyword>
<feature type="transmembrane region" description="Helical" evidence="2">
    <location>
        <begin position="31"/>
        <end position="49"/>
    </location>
</feature>
<feature type="compositionally biased region" description="Basic residues" evidence="1">
    <location>
        <begin position="9"/>
        <end position="21"/>
    </location>
</feature>
<evidence type="ECO:0000256" key="1">
    <source>
        <dbReference type="SAM" id="MobiDB-lite"/>
    </source>
</evidence>
<evidence type="ECO:0000256" key="2">
    <source>
        <dbReference type="SAM" id="Phobius"/>
    </source>
</evidence>
<evidence type="ECO:0000313" key="4">
    <source>
        <dbReference type="Proteomes" id="UP000178089"/>
    </source>
</evidence>